<feature type="compositionally biased region" description="Polar residues" evidence="5">
    <location>
        <begin position="1"/>
        <end position="31"/>
    </location>
</feature>
<feature type="disulfide bond" evidence="4">
    <location>
        <begin position="781"/>
        <end position="830"/>
    </location>
</feature>
<feature type="region of interest" description="Disordered" evidence="5">
    <location>
        <begin position="731"/>
        <end position="755"/>
    </location>
</feature>
<dbReference type="EMBL" id="LSMT01000079">
    <property type="protein sequence ID" value="PFX28670.1"/>
    <property type="molecule type" value="Genomic_DNA"/>
</dbReference>
<feature type="region of interest" description="Disordered" evidence="5">
    <location>
        <begin position="1"/>
        <end position="38"/>
    </location>
</feature>
<feature type="compositionally biased region" description="Polar residues" evidence="5">
    <location>
        <begin position="644"/>
        <end position="662"/>
    </location>
</feature>
<feature type="disulfide bond" evidence="4">
    <location>
        <begin position="796"/>
        <end position="848"/>
    </location>
</feature>
<evidence type="ECO:0000256" key="1">
    <source>
        <dbReference type="ARBA" id="ARBA00004613"/>
    </source>
</evidence>
<feature type="compositionally biased region" description="Low complexity" evidence="5">
    <location>
        <begin position="737"/>
        <end position="748"/>
    </location>
</feature>
<feature type="region of interest" description="Disordered" evidence="5">
    <location>
        <begin position="292"/>
        <end position="330"/>
    </location>
</feature>
<comment type="caution">
    <text evidence="7">The sequence shown here is derived from an EMBL/GenBank/DDBJ whole genome shotgun (WGS) entry which is preliminary data.</text>
</comment>
<dbReference type="Pfam" id="PF00007">
    <property type="entry name" value="Cys_knot"/>
    <property type="match status" value="1"/>
</dbReference>
<dbReference type="InterPro" id="IPR006207">
    <property type="entry name" value="Cys_knot_C"/>
</dbReference>
<evidence type="ECO:0000256" key="4">
    <source>
        <dbReference type="PROSITE-ProRule" id="PRU00039"/>
    </source>
</evidence>
<gene>
    <name evidence="7" type="primary">MUC19</name>
    <name evidence="7" type="ORF">AWC38_SpisGene6614</name>
</gene>
<sequence length="881" mass="94279">MSNYSRSHTHSNKCYTAGNSKGNNSRLQQQPKFPEQNYDPYINDRDCVIHVRDGDTCVEDDVTRVGNDVTRVENDVTRVGDYVIRIGDDVTLFGDNSTRVEEEVTSVEDDVTIVEDYVIRVRDDVTCVGDNVTHVKNDVTRVEDYVTSDGDASDSQSSHGKNERYELTRECKDSHNTFNFVCGHHCSEERGGTLKRQNRCVVPMPAPCMPLCDISGHKFQFSTTIHDGACRVCTCERKPNTLDQSTAVCQTTCTTVTLKSGTGNNLTISVENTMISSLSTSASGMLQLGDRETARPPNQAQRLKTPVRVPTQQSLPESKIEGPTATSSSNELKIIKVGSRIATRPSEGSTTTITTTSTTKAAEAKISGAESTVSVLTSSPTSGISNKRLKTTKKTSTTSVVPAKKGSEAVLVSPTTTMPSQKSATLKVASGIVLISSVKESMTTLTAGSLVSRIPTGESTNKSLSPISNVSSKKSVKTQISSPTRVMSSEKSTKTTIEMDTSPTTTISTQEATIRKAASWTKATISALESRTTPNETTSTTTLATEELATQKFSRPTGPTFTTPKLKLSATPKVSSPTLEVSAPGPYVTTTARTLNPTVATIIPTSTPAVVSSLTTLSKPTTLTALPKSTSFAHTSSELGTKNFGSARAQTSSESGTKNFGSTRAIPTLSPSTMVTSITLPVLTKGKSVVQISAKPGATNYTTTQAIPAVSLSKMVRPNVESITSTVLPKSTSISQTSPKPVTTKPTTNIRPVTDTPEAEAPISRWNIISMPRSIVDQSGCFNTQPIQQTACQGSCNSSAVLNITSLWVDIECLCCKPKNFSIANVSMKCPDGSYKVLKYLAIAECSCETCDSHAYQRRLQIAVGFLHGNTTEITDDNILN</sequence>
<dbReference type="Gene3D" id="2.10.90.10">
    <property type="entry name" value="Cystine-knot cytokines"/>
    <property type="match status" value="1"/>
</dbReference>
<dbReference type="STRING" id="50429.A0A2B4SIG8"/>
<evidence type="ECO:0000256" key="3">
    <source>
        <dbReference type="ARBA" id="ARBA00023157"/>
    </source>
</evidence>
<feature type="region of interest" description="Disordered" evidence="5">
    <location>
        <begin position="644"/>
        <end position="665"/>
    </location>
</feature>
<feature type="domain" description="CTCK" evidence="6">
    <location>
        <begin position="776"/>
        <end position="852"/>
    </location>
</feature>
<organism evidence="7 8">
    <name type="scientific">Stylophora pistillata</name>
    <name type="common">Smooth cauliflower coral</name>
    <dbReference type="NCBI Taxonomy" id="50429"/>
    <lineage>
        <taxon>Eukaryota</taxon>
        <taxon>Metazoa</taxon>
        <taxon>Cnidaria</taxon>
        <taxon>Anthozoa</taxon>
        <taxon>Hexacorallia</taxon>
        <taxon>Scleractinia</taxon>
        <taxon>Astrocoeniina</taxon>
        <taxon>Pocilloporidae</taxon>
        <taxon>Stylophora</taxon>
    </lineage>
</organism>
<reference evidence="8" key="1">
    <citation type="journal article" date="2017" name="bioRxiv">
        <title>Comparative analysis of the genomes of Stylophora pistillata and Acropora digitifera provides evidence for extensive differences between species of corals.</title>
        <authorList>
            <person name="Voolstra C.R."/>
            <person name="Li Y."/>
            <person name="Liew Y.J."/>
            <person name="Baumgarten S."/>
            <person name="Zoccola D."/>
            <person name="Flot J.-F."/>
            <person name="Tambutte S."/>
            <person name="Allemand D."/>
            <person name="Aranda M."/>
        </authorList>
    </citation>
    <scope>NUCLEOTIDE SEQUENCE [LARGE SCALE GENOMIC DNA]</scope>
</reference>
<dbReference type="OrthoDB" id="5979190at2759"/>
<keyword evidence="2" id="KW-0964">Secreted</keyword>
<dbReference type="GO" id="GO:0005576">
    <property type="term" value="C:extracellular region"/>
    <property type="evidence" value="ECO:0007669"/>
    <property type="project" value="UniProtKB-SubCell"/>
</dbReference>
<keyword evidence="3 4" id="KW-1015">Disulfide bond</keyword>
<evidence type="ECO:0000259" key="6">
    <source>
        <dbReference type="PROSITE" id="PS01225"/>
    </source>
</evidence>
<feature type="disulfide bond" evidence="4">
    <location>
        <begin position="792"/>
        <end position="846"/>
    </location>
</feature>
<dbReference type="AlphaFoldDB" id="A0A2B4SIG8"/>
<feature type="region of interest" description="Disordered" evidence="5">
    <location>
        <begin position="458"/>
        <end position="506"/>
    </location>
</feature>
<evidence type="ECO:0000256" key="5">
    <source>
        <dbReference type="SAM" id="MobiDB-lite"/>
    </source>
</evidence>
<dbReference type="InterPro" id="IPR006208">
    <property type="entry name" value="Glyco_hormone_CN"/>
</dbReference>
<dbReference type="InterPro" id="IPR029034">
    <property type="entry name" value="Cystine-knot_cytokine"/>
</dbReference>
<dbReference type="PROSITE" id="PS01185">
    <property type="entry name" value="CTCK_1"/>
    <property type="match status" value="1"/>
</dbReference>
<protein>
    <submittedName>
        <fullName evidence="7">Mucin-19</fullName>
    </submittedName>
</protein>
<comment type="subcellular location">
    <subcellularLocation>
        <location evidence="1">Secreted</location>
    </subcellularLocation>
</comment>
<evidence type="ECO:0000256" key="2">
    <source>
        <dbReference type="ARBA" id="ARBA00022525"/>
    </source>
</evidence>
<proteinExistence type="predicted"/>
<evidence type="ECO:0000313" key="8">
    <source>
        <dbReference type="Proteomes" id="UP000225706"/>
    </source>
</evidence>
<name>A0A2B4SIG8_STYPI</name>
<dbReference type="Proteomes" id="UP000225706">
    <property type="component" value="Unassembled WGS sequence"/>
</dbReference>
<dbReference type="PROSITE" id="PS01225">
    <property type="entry name" value="CTCK_2"/>
    <property type="match status" value="1"/>
</dbReference>
<accession>A0A2B4SIG8</accession>
<comment type="caution">
    <text evidence="4">Lacks conserved residue(s) required for the propagation of feature annotation.</text>
</comment>
<dbReference type="SMART" id="SM00041">
    <property type="entry name" value="CT"/>
    <property type="match status" value="1"/>
</dbReference>
<keyword evidence="8" id="KW-1185">Reference proteome</keyword>
<evidence type="ECO:0000313" key="7">
    <source>
        <dbReference type="EMBL" id="PFX28670.1"/>
    </source>
</evidence>